<dbReference type="EMBL" id="QEFC01003797">
    <property type="protein sequence ID" value="KAE9446207.1"/>
    <property type="molecule type" value="Genomic_DNA"/>
</dbReference>
<keyword evidence="6" id="KW-0256">Endoplasmic reticulum</keyword>
<dbReference type="PANTHER" id="PTHR28650">
    <property type="entry name" value="PHOSPHATIDYLINOSITOL-GLYCAN BIOSYNTHESIS CLASS X PROTEIN"/>
    <property type="match status" value="1"/>
</dbReference>
<dbReference type="PANTHER" id="PTHR28650:SF1">
    <property type="entry name" value="PHOSPHATIDYLINOSITOL-GLYCAN BIOSYNTHESIS CLASS X PROTEIN"/>
    <property type="match status" value="1"/>
</dbReference>
<evidence type="ECO:0000256" key="8">
    <source>
        <dbReference type="ARBA" id="ARBA00023136"/>
    </source>
</evidence>
<evidence type="ECO:0000256" key="7">
    <source>
        <dbReference type="ARBA" id="ARBA00022989"/>
    </source>
</evidence>
<feature type="transmembrane region" description="Helical" evidence="10">
    <location>
        <begin position="264"/>
        <end position="287"/>
    </location>
</feature>
<keyword evidence="5 10" id="KW-0812">Transmembrane</keyword>
<dbReference type="GO" id="GO:0006506">
    <property type="term" value="P:GPI anchor biosynthetic process"/>
    <property type="evidence" value="ECO:0007669"/>
    <property type="project" value="UniProtKB-UniPathway"/>
</dbReference>
<evidence type="ECO:0000313" key="11">
    <source>
        <dbReference type="EMBL" id="KAE9446207.1"/>
    </source>
</evidence>
<comment type="caution">
    <text evidence="11">The sequence shown here is derived from an EMBL/GenBank/DDBJ whole genome shotgun (WGS) entry which is preliminary data.</text>
</comment>
<evidence type="ECO:0000256" key="3">
    <source>
        <dbReference type="ARBA" id="ARBA00010345"/>
    </source>
</evidence>
<dbReference type="InterPro" id="IPR040039">
    <property type="entry name" value="PIGX"/>
</dbReference>
<dbReference type="SMART" id="SM00780">
    <property type="entry name" value="PIG-X"/>
    <property type="match status" value="1"/>
</dbReference>
<gene>
    <name evidence="11" type="ORF">C3L33_21898</name>
</gene>
<organism evidence="11 12">
    <name type="scientific">Rhododendron williamsianum</name>
    <dbReference type="NCBI Taxonomy" id="262921"/>
    <lineage>
        <taxon>Eukaryota</taxon>
        <taxon>Viridiplantae</taxon>
        <taxon>Streptophyta</taxon>
        <taxon>Embryophyta</taxon>
        <taxon>Tracheophyta</taxon>
        <taxon>Spermatophyta</taxon>
        <taxon>Magnoliopsida</taxon>
        <taxon>eudicotyledons</taxon>
        <taxon>Gunneridae</taxon>
        <taxon>Pentapetalae</taxon>
        <taxon>asterids</taxon>
        <taxon>Ericales</taxon>
        <taxon>Ericaceae</taxon>
        <taxon>Ericoideae</taxon>
        <taxon>Rhodoreae</taxon>
        <taxon>Rhododendron</taxon>
    </lineage>
</organism>
<evidence type="ECO:0000256" key="10">
    <source>
        <dbReference type="SAM" id="Phobius"/>
    </source>
</evidence>
<reference evidence="11 12" key="1">
    <citation type="journal article" date="2019" name="Genome Biol. Evol.">
        <title>The Rhododendron genome and chromosomal organization provide insight into shared whole-genome duplications across the heath family (Ericaceae).</title>
        <authorList>
            <person name="Soza V.L."/>
            <person name="Lindsley D."/>
            <person name="Waalkes A."/>
            <person name="Ramage E."/>
            <person name="Patwardhan R.P."/>
            <person name="Burton J.N."/>
            <person name="Adey A."/>
            <person name="Kumar A."/>
            <person name="Qiu R."/>
            <person name="Shendure J."/>
            <person name="Hall B."/>
        </authorList>
    </citation>
    <scope>NUCLEOTIDE SEQUENCE [LARGE SCALE GENOMIC DNA]</scope>
    <source>
        <strain evidence="11">RSF 1966-606</strain>
    </source>
</reference>
<evidence type="ECO:0000313" key="12">
    <source>
        <dbReference type="Proteomes" id="UP000428333"/>
    </source>
</evidence>
<dbReference type="InterPro" id="IPR013233">
    <property type="entry name" value="PIG-X/PBN1"/>
</dbReference>
<dbReference type="AlphaFoldDB" id="A0A6A4KSW8"/>
<dbReference type="Pfam" id="PF08320">
    <property type="entry name" value="PIG-X"/>
    <property type="match status" value="1"/>
</dbReference>
<comment type="subcellular location">
    <subcellularLocation>
        <location evidence="1">Endoplasmic reticulum membrane</location>
        <topology evidence="1">Single-pass membrane protein</topology>
    </subcellularLocation>
</comment>
<evidence type="ECO:0000256" key="4">
    <source>
        <dbReference type="ARBA" id="ARBA00022502"/>
    </source>
</evidence>
<evidence type="ECO:0000256" key="6">
    <source>
        <dbReference type="ARBA" id="ARBA00022824"/>
    </source>
</evidence>
<evidence type="ECO:0008006" key="13">
    <source>
        <dbReference type="Google" id="ProtNLM"/>
    </source>
</evidence>
<keyword evidence="8 10" id="KW-0472">Membrane</keyword>
<evidence type="ECO:0000256" key="2">
    <source>
        <dbReference type="ARBA" id="ARBA00004687"/>
    </source>
</evidence>
<name>A0A6A4KSW8_9ERIC</name>
<keyword evidence="4" id="KW-0337">GPI-anchor biosynthesis</keyword>
<evidence type="ECO:0000256" key="1">
    <source>
        <dbReference type="ARBA" id="ARBA00004389"/>
    </source>
</evidence>
<feature type="non-terminal residue" evidence="11">
    <location>
        <position position="1"/>
    </location>
</feature>
<keyword evidence="7 10" id="KW-1133">Transmembrane helix</keyword>
<proteinExistence type="inferred from homology"/>
<evidence type="ECO:0000256" key="5">
    <source>
        <dbReference type="ARBA" id="ARBA00022692"/>
    </source>
</evidence>
<dbReference type="Proteomes" id="UP000428333">
    <property type="component" value="Linkage Group LG13"/>
</dbReference>
<dbReference type="UniPathway" id="UPA00196"/>
<keyword evidence="9" id="KW-0325">Glycoprotein</keyword>
<evidence type="ECO:0000256" key="9">
    <source>
        <dbReference type="ARBA" id="ARBA00023180"/>
    </source>
</evidence>
<keyword evidence="12" id="KW-1185">Reference proteome</keyword>
<accession>A0A6A4KSW8</accession>
<comment type="similarity">
    <text evidence="3">Belongs to the PIGX family.</text>
</comment>
<comment type="pathway">
    <text evidence="2">Glycolipid biosynthesis; glycosylphosphatidylinositol-anchor biosynthesis.</text>
</comment>
<sequence>TLFLNIQAAKCDSNPDVKTHARSDWPSAEKYITEPYFEIHDSFVNSSFRNFIENELHLGFCGVLQEELNLIPRLSILQHYLTGEGSHRHLSSSIKLSGQLESKAELPRHTCKAIIIEKLPSGIFADPFELQHLLQRGDAAVFGDTNLELPSVVSNRSVVEVHIDVDLNIVSGHSNGLEINVEVPLHARYPVCEKNSGFSLEAKKPLGERGFATVEFSRADLLLRCNVDEKSHDDSCLFMVTGSSDESQSVVWEIPCGITEHSGVVSIVTFVSAVVAAFLIVLTSIYYPHNQKSQ</sequence>
<dbReference type="GO" id="GO:0005789">
    <property type="term" value="C:endoplasmic reticulum membrane"/>
    <property type="evidence" value="ECO:0007669"/>
    <property type="project" value="UniProtKB-SubCell"/>
</dbReference>
<protein>
    <recommendedName>
        <fullName evidence="13">Phosphatidylinositol-glycan biosynthesis class X protein</fullName>
    </recommendedName>
</protein>
<dbReference type="OrthoDB" id="5546453at2759"/>